<accession>A0A6J5LI13</accession>
<evidence type="ECO:0000313" key="1">
    <source>
        <dbReference type="EMBL" id="CAB4134234.1"/>
    </source>
</evidence>
<dbReference type="EMBL" id="LR796284">
    <property type="protein sequence ID" value="CAB4134234.1"/>
    <property type="molecule type" value="Genomic_DNA"/>
</dbReference>
<name>A0A6J5LI13_9CAUD</name>
<organism evidence="1">
    <name type="scientific">uncultured Caudovirales phage</name>
    <dbReference type="NCBI Taxonomy" id="2100421"/>
    <lineage>
        <taxon>Viruses</taxon>
        <taxon>Duplodnaviria</taxon>
        <taxon>Heunggongvirae</taxon>
        <taxon>Uroviricota</taxon>
        <taxon>Caudoviricetes</taxon>
        <taxon>Peduoviridae</taxon>
        <taxon>Maltschvirus</taxon>
        <taxon>Maltschvirus maltsch</taxon>
    </lineage>
</organism>
<sequence length="180" mass="20563">MNNIGLFNISFPVYHLGKDAPIFDNGVHYYLLGKDIHEPDAKVKILVVDDKNRKEPTLARRRLAMKSEGVELKNLKKAIFFISDLIKLTEGGTWFIDTEGTVFEYRKNTRVKLTFKEITTIIPIASGGAIVEVKGMAQRFKVLHTPRLDEVKAAGLLYYNGTYILYGLYDRVYDDTIKMI</sequence>
<proteinExistence type="predicted"/>
<gene>
    <name evidence="1" type="ORF">UFOVP273_31</name>
</gene>
<reference evidence="1" key="1">
    <citation type="submission" date="2020-04" db="EMBL/GenBank/DDBJ databases">
        <authorList>
            <person name="Chiriac C."/>
            <person name="Salcher M."/>
            <person name="Ghai R."/>
            <person name="Kavagutti S V."/>
        </authorList>
    </citation>
    <scope>NUCLEOTIDE SEQUENCE</scope>
</reference>
<protein>
    <submittedName>
        <fullName evidence="1">Uncharacterized protein</fullName>
    </submittedName>
</protein>